<proteinExistence type="inferred from homology"/>
<feature type="transmembrane region" description="Helical" evidence="7">
    <location>
        <begin position="430"/>
        <end position="446"/>
    </location>
</feature>
<dbReference type="Proteomes" id="UP001289135">
    <property type="component" value="Unassembled WGS sequence"/>
</dbReference>
<evidence type="ECO:0000313" key="9">
    <source>
        <dbReference type="Proteomes" id="UP001289135"/>
    </source>
</evidence>
<comment type="similarity">
    <text evidence="2">Belongs to the TrbL/VirB6 family.</text>
</comment>
<evidence type="ECO:0000256" key="2">
    <source>
        <dbReference type="ARBA" id="ARBA00007802"/>
    </source>
</evidence>
<feature type="transmembrane region" description="Helical" evidence="7">
    <location>
        <begin position="657"/>
        <end position="685"/>
    </location>
</feature>
<feature type="transmembrane region" description="Helical" evidence="7">
    <location>
        <begin position="12"/>
        <end position="29"/>
    </location>
</feature>
<dbReference type="EMBL" id="JARGYU010000001">
    <property type="protein sequence ID" value="MDZ5760864.1"/>
    <property type="molecule type" value="Genomic_DNA"/>
</dbReference>
<evidence type="ECO:0000256" key="4">
    <source>
        <dbReference type="ARBA" id="ARBA00022729"/>
    </source>
</evidence>
<dbReference type="AlphaFoldDB" id="A0AAE5AHM7"/>
<organism evidence="8 9">
    <name type="scientific">Lyticum sinuosum</name>
    <dbReference type="NCBI Taxonomy" id="1332059"/>
    <lineage>
        <taxon>Bacteria</taxon>
        <taxon>Pseudomonadati</taxon>
        <taxon>Pseudomonadota</taxon>
        <taxon>Alphaproteobacteria</taxon>
        <taxon>Rickettsiales</taxon>
        <taxon>Lyticum</taxon>
    </lineage>
</organism>
<keyword evidence="4" id="KW-0732">Signal</keyword>
<evidence type="ECO:0000256" key="3">
    <source>
        <dbReference type="ARBA" id="ARBA00022692"/>
    </source>
</evidence>
<reference evidence="8" key="1">
    <citation type="submission" date="2023-02" db="EMBL/GenBank/DDBJ databases">
        <title>Host association and intracellularity evolved multiple times independently in the Rickettsiales.</title>
        <authorList>
            <person name="Castelli M."/>
            <person name="Nardi T."/>
            <person name="Gammuto L."/>
            <person name="Bellinzona G."/>
            <person name="Sabaneyeva E."/>
            <person name="Potekhin A."/>
            <person name="Serra V."/>
            <person name="Petroni G."/>
            <person name="Sassera D."/>
        </authorList>
    </citation>
    <scope>NUCLEOTIDE SEQUENCE</scope>
    <source>
        <strain evidence="8">USBL-36I1</strain>
    </source>
</reference>
<accession>A0AAE5AHM7</accession>
<evidence type="ECO:0000256" key="7">
    <source>
        <dbReference type="SAM" id="Phobius"/>
    </source>
</evidence>
<feature type="transmembrane region" description="Helical" evidence="7">
    <location>
        <begin position="616"/>
        <end position="645"/>
    </location>
</feature>
<keyword evidence="5 7" id="KW-1133">Transmembrane helix</keyword>
<dbReference type="GO" id="GO:0030255">
    <property type="term" value="P:protein secretion by the type IV secretion system"/>
    <property type="evidence" value="ECO:0007669"/>
    <property type="project" value="InterPro"/>
</dbReference>
<evidence type="ECO:0000313" key="8">
    <source>
        <dbReference type="EMBL" id="MDZ5760864.1"/>
    </source>
</evidence>
<sequence length="837" mass="93614">MIDKFYNIKILFYKFFLIAILVAGFNMISQHSNEVLADGLFSDTAHNSLEYYEDTRPGDIQGSNLLSIIISIFSNIIEYIYICALKKTIFDYSQTEYNCLPDQIGKNIGQPSCPKSKGGFFGSVGEGVARLIIMIIGIIFPFFVIFALVLIAFLTKCTTSYVWAPHELINVKLYGKDNEEMCEESNGNITLKKNLVGPNEVPFLYTCNSSSSTCNSNTNREYGDMSGTYYCNSANRKYATNNLAADGVGDKLSPGMIVYAERSFVDSFKNKKCPSKPKDDINIATREQVKNGSYSDNDIIFYSNTNGRVKLCAAAKKAIGIPLLFPILYGCTPVAPPVEVKTDSEQKIYDMISDTRCSYFMSQRIDLIHLSSDLHQGVITEDVRTFLEGDMHLTSTIVGCMQDLLIKIIISPNSSDNSYMYFVQNQMKKLVFVVLTFYIIILGIKIMSSPQVPQRGEWMMFIMKFVIVVVFSTGQIWYDNNKITGRTGLFSLALNVIETISDIFIQSSNVNDPVRACYSNYNGSNILSSRRISVSCGGTTTPSNTSKSSFVELTPWDYLDCKLGNYLSFGTCRYNFGEIPSLWFFTSALISGVTGFLLAICMLVYVILIMSVVFRFVHVVILSSFMLAILCLMAPIFACFILFDYTKEIFQNWIKALIGYSIYPGMTFSFVALFIATLDVFFYGFTIDDLSKNSNPCTETQSVYCATYRASLDAQTCYRNGSCLSLADASCSILTSGMVNAFTERLNLIIFSLNIGQSSYISEMWTPMWNIMFFAIIFYFFSGSVISFFEYMSGVYGLGSIAKGDFSGMAISAAKKINVASMGRGVSKLNQMRKRNK</sequence>
<comment type="caution">
    <text evidence="8">The sequence shown here is derived from an EMBL/GenBank/DDBJ whole genome shotgun (WGS) entry which is preliminary data.</text>
</comment>
<feature type="transmembrane region" description="Helical" evidence="7">
    <location>
        <begin position="458"/>
        <end position="478"/>
    </location>
</feature>
<feature type="transmembrane region" description="Helical" evidence="7">
    <location>
        <begin position="768"/>
        <end position="789"/>
    </location>
</feature>
<dbReference type="RefSeq" id="WP_322498304.1">
    <property type="nucleotide sequence ID" value="NZ_JARGYU010000001.1"/>
</dbReference>
<keyword evidence="6 7" id="KW-0472">Membrane</keyword>
<feature type="transmembrane region" description="Helical" evidence="7">
    <location>
        <begin position="131"/>
        <end position="154"/>
    </location>
</feature>
<dbReference type="InterPro" id="IPR007688">
    <property type="entry name" value="Conjugal_tfr_TrbL/VirB6"/>
</dbReference>
<feature type="transmembrane region" description="Helical" evidence="7">
    <location>
        <begin position="582"/>
        <end position="610"/>
    </location>
</feature>
<evidence type="ECO:0000256" key="6">
    <source>
        <dbReference type="ARBA" id="ARBA00023136"/>
    </source>
</evidence>
<comment type="subcellular location">
    <subcellularLocation>
        <location evidence="1">Cell membrane</location>
        <topology evidence="1">Multi-pass membrane protein</topology>
    </subcellularLocation>
</comment>
<name>A0AAE5AHM7_9RICK</name>
<evidence type="ECO:0000256" key="1">
    <source>
        <dbReference type="ARBA" id="ARBA00004651"/>
    </source>
</evidence>
<gene>
    <name evidence="8" type="ORF">Lyticum_00015</name>
</gene>
<keyword evidence="9" id="KW-1185">Reference proteome</keyword>
<evidence type="ECO:0000256" key="5">
    <source>
        <dbReference type="ARBA" id="ARBA00022989"/>
    </source>
</evidence>
<protein>
    <submittedName>
        <fullName evidence="8">Type IV secretion system protein VirB6</fullName>
    </submittedName>
</protein>
<dbReference type="GO" id="GO:0005886">
    <property type="term" value="C:plasma membrane"/>
    <property type="evidence" value="ECO:0007669"/>
    <property type="project" value="UniProtKB-SubCell"/>
</dbReference>
<keyword evidence="3 7" id="KW-0812">Transmembrane</keyword>
<dbReference type="Pfam" id="PF04610">
    <property type="entry name" value="TrbL"/>
    <property type="match status" value="1"/>
</dbReference>